<feature type="chain" id="PRO_5032986146" description="Copper amine oxidase-like N-terminal domain-containing protein" evidence="1">
    <location>
        <begin position="24"/>
        <end position="209"/>
    </location>
</feature>
<reference evidence="3 4" key="1">
    <citation type="submission" date="2020-08" db="EMBL/GenBank/DDBJ databases">
        <title>Genomic Encyclopedia of Type Strains, Phase IV (KMG-IV): sequencing the most valuable type-strain genomes for metagenomic binning, comparative biology and taxonomic classification.</title>
        <authorList>
            <person name="Goeker M."/>
        </authorList>
    </citation>
    <scope>NUCLEOTIDE SEQUENCE [LARGE SCALE GENOMIC DNA]</scope>
    <source>
        <strain evidence="3 4">DSM 103526</strain>
    </source>
</reference>
<dbReference type="InterPro" id="IPR012854">
    <property type="entry name" value="Cu_amine_oxidase-like_N"/>
</dbReference>
<keyword evidence="4" id="KW-1185">Reference proteome</keyword>
<dbReference type="Proteomes" id="UP000579281">
    <property type="component" value="Unassembled WGS sequence"/>
</dbReference>
<dbReference type="EMBL" id="JACHEN010000028">
    <property type="protein sequence ID" value="MBB6217777.1"/>
    <property type="molecule type" value="Genomic_DNA"/>
</dbReference>
<evidence type="ECO:0000259" key="2">
    <source>
        <dbReference type="Pfam" id="PF07833"/>
    </source>
</evidence>
<organism evidence="3 4">
    <name type="scientific">Anaerosolibacter carboniphilus</name>
    <dbReference type="NCBI Taxonomy" id="1417629"/>
    <lineage>
        <taxon>Bacteria</taxon>
        <taxon>Bacillati</taxon>
        <taxon>Bacillota</taxon>
        <taxon>Clostridia</taxon>
        <taxon>Peptostreptococcales</taxon>
        <taxon>Thermotaleaceae</taxon>
        <taxon>Anaerosolibacter</taxon>
    </lineage>
</organism>
<accession>A0A841KWN7</accession>
<name>A0A841KWN7_9FIRM</name>
<gene>
    <name evidence="3" type="ORF">HNQ80_003900</name>
</gene>
<dbReference type="RefSeq" id="WP_184312275.1">
    <property type="nucleotide sequence ID" value="NZ_JACHEN010000028.1"/>
</dbReference>
<sequence length="209" mass="23763">MTIQRKLILLFTLFIFVSTPVVAVSMESNTTNANFSEINVSINGEIVQNNFPVLNLDDEILLPLNAIADSINGTLEWNSETETINIIKPEVTMIFAKYADYKDGKHTLGNFSHRTCIYTKNFYVYTAVSNLKPGRYHYRFVLLDPNKETISTSEEFGVQITDDMPQLIDLTQFTNVNFTKVGNHKVQIQMKVNGSFKTLHETTLLVLQD</sequence>
<keyword evidence="1" id="KW-0732">Signal</keyword>
<proteinExistence type="predicted"/>
<feature type="domain" description="Copper amine oxidase-like N-terminal" evidence="2">
    <location>
        <begin position="42"/>
        <end position="95"/>
    </location>
</feature>
<evidence type="ECO:0000313" key="3">
    <source>
        <dbReference type="EMBL" id="MBB6217777.1"/>
    </source>
</evidence>
<feature type="signal peptide" evidence="1">
    <location>
        <begin position="1"/>
        <end position="23"/>
    </location>
</feature>
<protein>
    <recommendedName>
        <fullName evidence="2">Copper amine oxidase-like N-terminal domain-containing protein</fullName>
    </recommendedName>
</protein>
<dbReference type="AlphaFoldDB" id="A0A841KWN7"/>
<dbReference type="Pfam" id="PF07833">
    <property type="entry name" value="Cu_amine_oxidN1"/>
    <property type="match status" value="1"/>
</dbReference>
<evidence type="ECO:0000313" key="4">
    <source>
        <dbReference type="Proteomes" id="UP000579281"/>
    </source>
</evidence>
<comment type="caution">
    <text evidence="3">The sequence shown here is derived from an EMBL/GenBank/DDBJ whole genome shotgun (WGS) entry which is preliminary data.</text>
</comment>
<evidence type="ECO:0000256" key="1">
    <source>
        <dbReference type="SAM" id="SignalP"/>
    </source>
</evidence>